<dbReference type="AlphaFoldDB" id="A0AAN9T5D1"/>
<proteinExistence type="predicted"/>
<evidence type="ECO:0000313" key="2">
    <source>
        <dbReference type="Proteomes" id="UP001386955"/>
    </source>
</evidence>
<comment type="caution">
    <text evidence="1">The sequence shown here is derived from an EMBL/GenBank/DDBJ whole genome shotgun (WGS) entry which is preliminary data.</text>
</comment>
<reference evidence="1 2" key="1">
    <citation type="submission" date="2024-01" db="EMBL/GenBank/DDBJ databases">
        <title>The genomes of 5 underutilized Papilionoideae crops provide insights into root nodulation and disease resistanc.</title>
        <authorList>
            <person name="Jiang F."/>
        </authorList>
    </citation>
    <scope>NUCLEOTIDE SEQUENCE [LARGE SCALE GENOMIC DNA]</scope>
    <source>
        <strain evidence="1">DUOXIRENSHENG_FW03</strain>
        <tissue evidence="1">Leaves</tissue>
    </source>
</reference>
<accession>A0AAN9T5D1</accession>
<protein>
    <submittedName>
        <fullName evidence="1">Uncharacterized protein</fullName>
    </submittedName>
</protein>
<evidence type="ECO:0000313" key="1">
    <source>
        <dbReference type="EMBL" id="KAK7406878.1"/>
    </source>
</evidence>
<gene>
    <name evidence="1" type="ORF">VNO78_08513</name>
</gene>
<dbReference type="Proteomes" id="UP001386955">
    <property type="component" value="Unassembled WGS sequence"/>
</dbReference>
<sequence length="72" mass="7735">MFEGFSWGGIGVAVRLVQEVVCVGGATAGILGGNAIESQAYRLLKGGNNQRDMLPVDDVQLIDRLWKEKLSS</sequence>
<dbReference type="EMBL" id="JAYMYS010000002">
    <property type="protein sequence ID" value="KAK7406878.1"/>
    <property type="molecule type" value="Genomic_DNA"/>
</dbReference>
<name>A0AAN9T5D1_PSOTE</name>
<keyword evidence="2" id="KW-1185">Reference proteome</keyword>
<organism evidence="1 2">
    <name type="scientific">Psophocarpus tetragonolobus</name>
    <name type="common">Winged bean</name>
    <name type="synonym">Dolichos tetragonolobus</name>
    <dbReference type="NCBI Taxonomy" id="3891"/>
    <lineage>
        <taxon>Eukaryota</taxon>
        <taxon>Viridiplantae</taxon>
        <taxon>Streptophyta</taxon>
        <taxon>Embryophyta</taxon>
        <taxon>Tracheophyta</taxon>
        <taxon>Spermatophyta</taxon>
        <taxon>Magnoliopsida</taxon>
        <taxon>eudicotyledons</taxon>
        <taxon>Gunneridae</taxon>
        <taxon>Pentapetalae</taxon>
        <taxon>rosids</taxon>
        <taxon>fabids</taxon>
        <taxon>Fabales</taxon>
        <taxon>Fabaceae</taxon>
        <taxon>Papilionoideae</taxon>
        <taxon>50 kb inversion clade</taxon>
        <taxon>NPAAA clade</taxon>
        <taxon>indigoferoid/millettioid clade</taxon>
        <taxon>Phaseoleae</taxon>
        <taxon>Psophocarpus</taxon>
    </lineage>
</organism>